<dbReference type="InterPro" id="IPR036864">
    <property type="entry name" value="Zn2-C6_fun-type_DNA-bd_sf"/>
</dbReference>
<accession>A0A6A6D8F2</accession>
<dbReference type="Proteomes" id="UP000799537">
    <property type="component" value="Unassembled WGS sequence"/>
</dbReference>
<evidence type="ECO:0000259" key="7">
    <source>
        <dbReference type="PROSITE" id="PS50048"/>
    </source>
</evidence>
<evidence type="ECO:0000256" key="2">
    <source>
        <dbReference type="ARBA" id="ARBA00023015"/>
    </source>
</evidence>
<gene>
    <name evidence="8" type="ORF">M409DRAFT_16194</name>
</gene>
<dbReference type="PROSITE" id="PS50048">
    <property type="entry name" value="ZN2_CY6_FUNGAL_2"/>
    <property type="match status" value="1"/>
</dbReference>
<dbReference type="GO" id="GO:0008270">
    <property type="term" value="F:zinc ion binding"/>
    <property type="evidence" value="ECO:0007669"/>
    <property type="project" value="InterPro"/>
</dbReference>
<dbReference type="Pfam" id="PF00172">
    <property type="entry name" value="Zn_clus"/>
    <property type="match status" value="1"/>
</dbReference>
<evidence type="ECO:0000256" key="1">
    <source>
        <dbReference type="ARBA" id="ARBA00022723"/>
    </source>
</evidence>
<keyword evidence="3" id="KW-0238">DNA-binding</keyword>
<keyword evidence="9" id="KW-1185">Reference proteome</keyword>
<evidence type="ECO:0000256" key="3">
    <source>
        <dbReference type="ARBA" id="ARBA00023125"/>
    </source>
</evidence>
<proteinExistence type="predicted"/>
<organism evidence="8 9">
    <name type="scientific">Zasmidium cellare ATCC 36951</name>
    <dbReference type="NCBI Taxonomy" id="1080233"/>
    <lineage>
        <taxon>Eukaryota</taxon>
        <taxon>Fungi</taxon>
        <taxon>Dikarya</taxon>
        <taxon>Ascomycota</taxon>
        <taxon>Pezizomycotina</taxon>
        <taxon>Dothideomycetes</taxon>
        <taxon>Dothideomycetidae</taxon>
        <taxon>Mycosphaerellales</taxon>
        <taxon>Mycosphaerellaceae</taxon>
        <taxon>Zasmidium</taxon>
    </lineage>
</organism>
<feature type="domain" description="Zn(2)-C6 fungal-type" evidence="7">
    <location>
        <begin position="43"/>
        <end position="73"/>
    </location>
</feature>
<dbReference type="InterPro" id="IPR050675">
    <property type="entry name" value="OAF3"/>
</dbReference>
<dbReference type="GO" id="GO:0003677">
    <property type="term" value="F:DNA binding"/>
    <property type="evidence" value="ECO:0007669"/>
    <property type="project" value="UniProtKB-KW"/>
</dbReference>
<dbReference type="InterPro" id="IPR001138">
    <property type="entry name" value="Zn2Cys6_DnaBD"/>
</dbReference>
<feature type="compositionally biased region" description="Low complexity" evidence="6">
    <location>
        <begin position="193"/>
        <end position="205"/>
    </location>
</feature>
<evidence type="ECO:0000256" key="5">
    <source>
        <dbReference type="ARBA" id="ARBA00023242"/>
    </source>
</evidence>
<dbReference type="Gene3D" id="4.10.240.10">
    <property type="entry name" value="Zn(2)-C6 fungal-type DNA-binding domain"/>
    <property type="match status" value="1"/>
</dbReference>
<evidence type="ECO:0000256" key="4">
    <source>
        <dbReference type="ARBA" id="ARBA00023163"/>
    </source>
</evidence>
<evidence type="ECO:0000313" key="9">
    <source>
        <dbReference type="Proteomes" id="UP000799537"/>
    </source>
</evidence>
<dbReference type="CDD" id="cd00067">
    <property type="entry name" value="GAL4"/>
    <property type="match status" value="1"/>
</dbReference>
<dbReference type="EMBL" id="ML993579">
    <property type="protein sequence ID" value="KAF2173926.1"/>
    <property type="molecule type" value="Genomic_DNA"/>
</dbReference>
<dbReference type="OrthoDB" id="2328572at2759"/>
<dbReference type="SMART" id="SM00066">
    <property type="entry name" value="GAL4"/>
    <property type="match status" value="1"/>
</dbReference>
<evidence type="ECO:0000256" key="6">
    <source>
        <dbReference type="SAM" id="MobiDB-lite"/>
    </source>
</evidence>
<feature type="region of interest" description="Disordered" evidence="6">
    <location>
        <begin position="179"/>
        <end position="245"/>
    </location>
</feature>
<dbReference type="PANTHER" id="PTHR31069:SF31">
    <property type="entry name" value="MONODICTYPHENONE CLUSTER TRANSCRIPTION FACTOR-RELATED"/>
    <property type="match status" value="1"/>
</dbReference>
<keyword evidence="5" id="KW-0539">Nucleus</keyword>
<reference evidence="8" key="1">
    <citation type="journal article" date="2020" name="Stud. Mycol.">
        <title>101 Dothideomycetes genomes: a test case for predicting lifestyles and emergence of pathogens.</title>
        <authorList>
            <person name="Haridas S."/>
            <person name="Albert R."/>
            <person name="Binder M."/>
            <person name="Bloem J."/>
            <person name="Labutti K."/>
            <person name="Salamov A."/>
            <person name="Andreopoulos B."/>
            <person name="Baker S."/>
            <person name="Barry K."/>
            <person name="Bills G."/>
            <person name="Bluhm B."/>
            <person name="Cannon C."/>
            <person name="Castanera R."/>
            <person name="Culley D."/>
            <person name="Daum C."/>
            <person name="Ezra D."/>
            <person name="Gonzalez J."/>
            <person name="Henrissat B."/>
            <person name="Kuo A."/>
            <person name="Liang C."/>
            <person name="Lipzen A."/>
            <person name="Lutzoni F."/>
            <person name="Magnuson J."/>
            <person name="Mondo S."/>
            <person name="Nolan M."/>
            <person name="Ohm R."/>
            <person name="Pangilinan J."/>
            <person name="Park H.-J."/>
            <person name="Ramirez L."/>
            <person name="Alfaro M."/>
            <person name="Sun H."/>
            <person name="Tritt A."/>
            <person name="Yoshinaga Y."/>
            <person name="Zwiers L.-H."/>
            <person name="Turgeon B."/>
            <person name="Goodwin S."/>
            <person name="Spatafora J."/>
            <person name="Crous P."/>
            <person name="Grigoriev I."/>
        </authorList>
    </citation>
    <scope>NUCLEOTIDE SEQUENCE</scope>
    <source>
        <strain evidence="8">ATCC 36951</strain>
    </source>
</reference>
<dbReference type="GeneID" id="54556801"/>
<dbReference type="AlphaFoldDB" id="A0A6A6D8F2"/>
<dbReference type="RefSeq" id="XP_033674815.1">
    <property type="nucleotide sequence ID" value="XM_033803529.1"/>
</dbReference>
<keyword evidence="2" id="KW-0805">Transcription regulation</keyword>
<keyword evidence="1" id="KW-0479">Metal-binding</keyword>
<evidence type="ECO:0000313" key="8">
    <source>
        <dbReference type="EMBL" id="KAF2173926.1"/>
    </source>
</evidence>
<dbReference type="PANTHER" id="PTHR31069">
    <property type="entry name" value="OLEATE-ACTIVATED TRANSCRIPTION FACTOR 1-RELATED"/>
    <property type="match status" value="1"/>
</dbReference>
<dbReference type="PROSITE" id="PS00463">
    <property type="entry name" value="ZN2_CY6_FUNGAL_1"/>
    <property type="match status" value="1"/>
</dbReference>
<sequence>MNPADCQIYPDAQVLHQDRYVAAVPPYHNVSDAIAKTPRLKEVCDSCSAAKVRCSRDKDGCNRCLARGIECVYSASRRVGRRRGPRHRKRTTSISSVINCPSSPSTSLVDCTESDASPLMTYLPMPGDSLDKAALDNPYLWSLPPHPEDPTVQFPVDHGLYGMQDYDLNQSFMFPMEPTNTFPGTLSPPEALTPVKTSKSSSVVSEIKEPKLKQREDSTTSSSTSSSMDSSLLPRRSSSSSDLNLSMDPAADSRIHSSHITSVYDELQGLTIFAFSMEQKFDAVVRQQMSCRPASSSDFGLPLEELLSKPDDGSNGKGRNEPGQLESAYYYSLAELRRRLKWLREDVGNMIPQPGGKPADGFAA</sequence>
<name>A0A6A6D8F2_ZASCE</name>
<dbReference type="PRINTS" id="PR00755">
    <property type="entry name" value="AFLATOXINBRP"/>
</dbReference>
<feature type="compositionally biased region" description="Low complexity" evidence="6">
    <location>
        <begin position="219"/>
        <end position="245"/>
    </location>
</feature>
<dbReference type="GO" id="GO:0000981">
    <property type="term" value="F:DNA-binding transcription factor activity, RNA polymerase II-specific"/>
    <property type="evidence" value="ECO:0007669"/>
    <property type="project" value="InterPro"/>
</dbReference>
<dbReference type="SUPFAM" id="SSF57701">
    <property type="entry name" value="Zn2/Cys6 DNA-binding domain"/>
    <property type="match status" value="1"/>
</dbReference>
<feature type="compositionally biased region" description="Basic and acidic residues" evidence="6">
    <location>
        <begin position="206"/>
        <end position="218"/>
    </location>
</feature>
<protein>
    <recommendedName>
        <fullName evidence="7">Zn(2)-C6 fungal-type domain-containing protein</fullName>
    </recommendedName>
</protein>
<keyword evidence="4" id="KW-0804">Transcription</keyword>